<accession>A0A382QXR8</accession>
<dbReference type="AlphaFoldDB" id="A0A382QXR8"/>
<reference evidence="1" key="1">
    <citation type="submission" date="2018-05" db="EMBL/GenBank/DDBJ databases">
        <authorList>
            <person name="Lanie J.A."/>
            <person name="Ng W.-L."/>
            <person name="Kazmierczak K.M."/>
            <person name="Andrzejewski T.M."/>
            <person name="Davidsen T.M."/>
            <person name="Wayne K.J."/>
            <person name="Tettelin H."/>
            <person name="Glass J.I."/>
            <person name="Rusch D."/>
            <person name="Podicherti R."/>
            <person name="Tsui H.-C.T."/>
            <person name="Winkler M.E."/>
        </authorList>
    </citation>
    <scope>NUCLEOTIDE SEQUENCE</scope>
</reference>
<dbReference type="GO" id="GO:0006281">
    <property type="term" value="P:DNA repair"/>
    <property type="evidence" value="ECO:0007669"/>
    <property type="project" value="InterPro"/>
</dbReference>
<dbReference type="GO" id="GO:0003908">
    <property type="term" value="F:methylated-DNA-[protein]-cysteine S-methyltransferase activity"/>
    <property type="evidence" value="ECO:0007669"/>
    <property type="project" value="InterPro"/>
</dbReference>
<name>A0A382QXR8_9ZZZZ</name>
<dbReference type="EMBL" id="UINC01117690">
    <property type="protein sequence ID" value="SVC90294.1"/>
    <property type="molecule type" value="Genomic_DNA"/>
</dbReference>
<protein>
    <submittedName>
        <fullName evidence="1">Uncharacterized protein</fullName>
    </submittedName>
</protein>
<proteinExistence type="predicted"/>
<evidence type="ECO:0000313" key="1">
    <source>
        <dbReference type="EMBL" id="SVC90294.1"/>
    </source>
</evidence>
<feature type="non-terminal residue" evidence="1">
    <location>
        <position position="82"/>
    </location>
</feature>
<organism evidence="1">
    <name type="scientific">marine metagenome</name>
    <dbReference type="NCBI Taxonomy" id="408172"/>
    <lineage>
        <taxon>unclassified sequences</taxon>
        <taxon>metagenomes</taxon>
        <taxon>ecological metagenomes</taxon>
    </lineage>
</organism>
<dbReference type="InterPro" id="IPR036631">
    <property type="entry name" value="MGMT_N_sf"/>
</dbReference>
<gene>
    <name evidence="1" type="ORF">METZ01_LOCUS343148</name>
</gene>
<dbReference type="SUPFAM" id="SSF53155">
    <property type="entry name" value="Methylated DNA-protein cysteine methyltransferase domain"/>
    <property type="match status" value="1"/>
</dbReference>
<sequence length="82" mass="9512">MVESTCFKSPIGYLSILAVHQGVIKISFENESMEEMEQWCFRYLDMGIIKGTDFSIHARSQILHYLYGKTRSLDFSVVHFNS</sequence>